<feature type="domain" description="THO1-MOS11 C-terminal" evidence="2">
    <location>
        <begin position="64"/>
        <end position="100"/>
    </location>
</feature>
<dbReference type="Proteomes" id="UP000191024">
    <property type="component" value="Chromosome G"/>
</dbReference>
<feature type="compositionally biased region" description="Basic and acidic residues" evidence="1">
    <location>
        <begin position="24"/>
        <end position="45"/>
    </location>
</feature>
<dbReference type="InterPro" id="IPR040746">
    <property type="entry name" value="THO1_MOS11_C"/>
</dbReference>
<dbReference type="InterPro" id="IPR036361">
    <property type="entry name" value="SAP_dom_sf"/>
</dbReference>
<proteinExistence type="predicted"/>
<name>A0A1G4KB70_9SACH</name>
<dbReference type="Pfam" id="PF18592">
    <property type="entry name" value="Tho1_MOS11_C"/>
    <property type="match status" value="1"/>
</dbReference>
<evidence type="ECO:0000256" key="1">
    <source>
        <dbReference type="SAM" id="MobiDB-lite"/>
    </source>
</evidence>
<feature type="compositionally biased region" description="Basic residues" evidence="1">
    <location>
        <begin position="128"/>
        <end position="145"/>
    </location>
</feature>
<dbReference type="SUPFAM" id="SSF68906">
    <property type="entry name" value="SAP domain"/>
    <property type="match status" value="1"/>
</dbReference>
<keyword evidence="4" id="KW-1185">Reference proteome</keyword>
<protein>
    <submittedName>
        <fullName evidence="3">LAMI_0G11958g1_1</fullName>
    </submittedName>
</protein>
<dbReference type="Gene3D" id="1.10.720.30">
    <property type="entry name" value="SAP domain"/>
    <property type="match status" value="1"/>
</dbReference>
<evidence type="ECO:0000259" key="2">
    <source>
        <dbReference type="Pfam" id="PF18592"/>
    </source>
</evidence>
<feature type="region of interest" description="Disordered" evidence="1">
    <location>
        <begin position="109"/>
        <end position="145"/>
    </location>
</feature>
<sequence length="145" mass="15891">MSEQTENTAEQLREELTSKQLATDGDRDALVARLRATQEQDKDTAPKASPAPVPALNPEERKSRALELLKKKLARANKFGGEQTAVEALERQIARIEKFGLDLDTGLARELGLGKGPQSTRAGGNRVPHGRGKARKRSSKRTSKH</sequence>
<dbReference type="STRING" id="1230905.A0A1G4KB70"/>
<reference evidence="3 4" key="1">
    <citation type="submission" date="2016-03" db="EMBL/GenBank/DDBJ databases">
        <authorList>
            <person name="Devillers H."/>
        </authorList>
    </citation>
    <scope>NUCLEOTIDE SEQUENCE [LARGE SCALE GENOMIC DNA]</scope>
    <source>
        <strain evidence="3">CBS 11717</strain>
    </source>
</reference>
<dbReference type="EMBL" id="LT598469">
    <property type="protein sequence ID" value="SCV01511.1"/>
    <property type="molecule type" value="Genomic_DNA"/>
</dbReference>
<evidence type="ECO:0000313" key="4">
    <source>
        <dbReference type="Proteomes" id="UP000191024"/>
    </source>
</evidence>
<feature type="compositionally biased region" description="Polar residues" evidence="1">
    <location>
        <begin position="1"/>
        <end position="10"/>
    </location>
</feature>
<dbReference type="OrthoDB" id="445357at2759"/>
<dbReference type="AlphaFoldDB" id="A0A1G4KB70"/>
<organism evidence="3 4">
    <name type="scientific">Lachancea mirantina</name>
    <dbReference type="NCBI Taxonomy" id="1230905"/>
    <lineage>
        <taxon>Eukaryota</taxon>
        <taxon>Fungi</taxon>
        <taxon>Dikarya</taxon>
        <taxon>Ascomycota</taxon>
        <taxon>Saccharomycotina</taxon>
        <taxon>Saccharomycetes</taxon>
        <taxon>Saccharomycetales</taxon>
        <taxon>Saccharomycetaceae</taxon>
        <taxon>Lachancea</taxon>
    </lineage>
</organism>
<feature type="region of interest" description="Disordered" evidence="1">
    <location>
        <begin position="1"/>
        <end position="62"/>
    </location>
</feature>
<evidence type="ECO:0000313" key="3">
    <source>
        <dbReference type="EMBL" id="SCV01511.1"/>
    </source>
</evidence>
<gene>
    <name evidence="3" type="ORF">LAMI_0G11958G</name>
</gene>
<accession>A0A1G4KB70</accession>